<dbReference type="InterPro" id="IPR025847">
    <property type="entry name" value="MEDS_domain"/>
</dbReference>
<dbReference type="PANTHER" id="PTHR35526:SF3">
    <property type="entry name" value="ANTI-SIGMA-F FACTOR RSBW"/>
    <property type="match status" value="1"/>
</dbReference>
<dbReference type="Gene3D" id="3.30.565.10">
    <property type="entry name" value="Histidine kinase-like ATPase, C-terminal domain"/>
    <property type="match status" value="1"/>
</dbReference>
<dbReference type="RefSeq" id="WP_062539401.1">
    <property type="nucleotide sequence ID" value="NZ_BBUN01000105.1"/>
</dbReference>
<evidence type="ECO:0000313" key="4">
    <source>
        <dbReference type="EMBL" id="ORV18481.1"/>
    </source>
</evidence>
<dbReference type="EMBL" id="PDKV01000001">
    <property type="protein sequence ID" value="PIB80776.1"/>
    <property type="molecule type" value="Genomic_DNA"/>
</dbReference>
<dbReference type="Pfam" id="PF13581">
    <property type="entry name" value="HATPase_c_2"/>
    <property type="match status" value="1"/>
</dbReference>
<dbReference type="InterPro" id="IPR050267">
    <property type="entry name" value="Anti-sigma-factor_SerPK"/>
</dbReference>
<dbReference type="InterPro" id="IPR047718">
    <property type="entry name" value="RsbA-like_anti_sig"/>
</dbReference>
<accession>A0A1X1RVQ5</accession>
<keyword evidence="6" id="KW-1185">Reference proteome</keyword>
<comment type="caution">
    <text evidence="4">The sequence shown here is derived from an EMBL/GenBank/DDBJ whole genome shotgun (WGS) entry which is preliminary data.</text>
</comment>
<dbReference type="InterPro" id="IPR003594">
    <property type="entry name" value="HATPase_dom"/>
</dbReference>
<organism evidence="4 6">
    <name type="scientific">Mycobacterium celatum</name>
    <dbReference type="NCBI Taxonomy" id="28045"/>
    <lineage>
        <taxon>Bacteria</taxon>
        <taxon>Bacillati</taxon>
        <taxon>Actinomycetota</taxon>
        <taxon>Actinomycetes</taxon>
        <taxon>Mycobacteriales</taxon>
        <taxon>Mycobacteriaceae</taxon>
        <taxon>Mycobacterium</taxon>
    </lineage>
</organism>
<feature type="domain" description="Histidine kinase/HSP90-like ATPase" evidence="2">
    <location>
        <begin position="196"/>
        <end position="306"/>
    </location>
</feature>
<gene>
    <name evidence="4" type="ORF">AWB95_03070</name>
    <name evidence="5" type="ORF">CQY23_00495</name>
</gene>
<dbReference type="EMBL" id="LQOM01000014">
    <property type="protein sequence ID" value="ORV18481.1"/>
    <property type="molecule type" value="Genomic_DNA"/>
</dbReference>
<dbReference type="OrthoDB" id="4088450at2"/>
<evidence type="ECO:0000313" key="5">
    <source>
        <dbReference type="EMBL" id="PIB80776.1"/>
    </source>
</evidence>
<dbReference type="Proteomes" id="UP000230971">
    <property type="component" value="Unassembled WGS sequence"/>
</dbReference>
<evidence type="ECO:0000259" key="3">
    <source>
        <dbReference type="Pfam" id="PF14417"/>
    </source>
</evidence>
<dbReference type="CDD" id="cd16936">
    <property type="entry name" value="HATPase_RsbW-like"/>
    <property type="match status" value="1"/>
</dbReference>
<feature type="domain" description="MEDS" evidence="3">
    <location>
        <begin position="12"/>
        <end position="155"/>
    </location>
</feature>
<dbReference type="Pfam" id="PF14417">
    <property type="entry name" value="MEDS"/>
    <property type="match status" value="1"/>
</dbReference>
<dbReference type="GO" id="GO:0004674">
    <property type="term" value="F:protein serine/threonine kinase activity"/>
    <property type="evidence" value="ECO:0007669"/>
    <property type="project" value="UniProtKB-KW"/>
</dbReference>
<name>A0A1X1RVQ5_MYCCE</name>
<dbReference type="AlphaFoldDB" id="A0A1X1RVQ5"/>
<dbReference type="InterPro" id="IPR036890">
    <property type="entry name" value="HATPase_C_sf"/>
</dbReference>
<reference evidence="4 6" key="1">
    <citation type="submission" date="2016-01" db="EMBL/GenBank/DDBJ databases">
        <title>The new phylogeny of the genus Mycobacterium.</title>
        <authorList>
            <person name="Tarcisio F."/>
            <person name="Conor M."/>
            <person name="Antonella G."/>
            <person name="Elisabetta G."/>
            <person name="Giulia F.S."/>
            <person name="Sara T."/>
            <person name="Anna F."/>
            <person name="Clotilde B."/>
            <person name="Roberto B."/>
            <person name="Veronica D.S."/>
            <person name="Fabio R."/>
            <person name="Monica P."/>
            <person name="Olivier J."/>
            <person name="Enrico T."/>
            <person name="Nicola S."/>
        </authorList>
    </citation>
    <scope>NUCLEOTIDE SEQUENCE [LARGE SCALE GENOMIC DNA]</scope>
    <source>
        <strain evidence="4 6">DSM 44243</strain>
    </source>
</reference>
<sequence length="315" mass="34256">MTDALERGGFAHQALFYRTQQEYLDCLLPFISEALDEGNPVLVAVPGPNLAALCDGLGRSAAHVVMADMTEAGRNPGRILGEVLSGFVEKHRDEPVRMIGQPIWPTRSEVEYPACVQHEALINHAFTGRDVTVVCPYDVTHLGPDVIADAGCTHPVLWQPGSPAQQSPSYAPDAVWQRYYRPLPTHDAAVRYTARKLADLGGARNFAAGYGRWFGLPAGRIADLQLITNELATSSLMHSGGPCRLALWHQDGHLVCEARDCGHLDDPLAGRRPYDRDTGRGPSLYVVNAVADLVRIHSHPGETTIHAYLSVEGTA</sequence>
<protein>
    <submittedName>
        <fullName evidence="5">Sensor histidine kinase</fullName>
    </submittedName>
</protein>
<evidence type="ECO:0000313" key="7">
    <source>
        <dbReference type="Proteomes" id="UP000230971"/>
    </source>
</evidence>
<dbReference type="Proteomes" id="UP000193907">
    <property type="component" value="Unassembled WGS sequence"/>
</dbReference>
<proteinExistence type="predicted"/>
<dbReference type="STRING" id="28045.AWB95_03070"/>
<dbReference type="PANTHER" id="PTHR35526">
    <property type="entry name" value="ANTI-SIGMA-F FACTOR RSBW-RELATED"/>
    <property type="match status" value="1"/>
</dbReference>
<keyword evidence="1" id="KW-0723">Serine/threonine-protein kinase</keyword>
<keyword evidence="5" id="KW-0418">Kinase</keyword>
<reference evidence="5 7" key="2">
    <citation type="journal article" date="2017" name="Infect. Genet. Evol.">
        <title>The new phylogeny of the genus Mycobacterium: The old and the news.</title>
        <authorList>
            <person name="Tortoli E."/>
            <person name="Fedrizzi T."/>
            <person name="Meehan C.J."/>
            <person name="Trovato A."/>
            <person name="Grottola A."/>
            <person name="Giacobazzi E."/>
            <person name="Serpini G.F."/>
            <person name="Tagliazucchi S."/>
            <person name="Fabio A."/>
            <person name="Bettua C."/>
            <person name="Bertorelli R."/>
            <person name="Frascaro F."/>
            <person name="De Sanctis V."/>
            <person name="Pecorari M."/>
            <person name="Jousson O."/>
            <person name="Segata N."/>
            <person name="Cirillo D.M."/>
        </authorList>
    </citation>
    <scope>NUCLEOTIDE SEQUENCE [LARGE SCALE GENOMIC DNA]</scope>
    <source>
        <strain evidence="5 7">NCTC 12882</strain>
    </source>
</reference>
<dbReference type="NCBIfam" id="NF041045">
    <property type="entry name" value="RsbA_anti_sig"/>
    <property type="match status" value="1"/>
</dbReference>
<evidence type="ECO:0000256" key="1">
    <source>
        <dbReference type="ARBA" id="ARBA00022527"/>
    </source>
</evidence>
<evidence type="ECO:0000313" key="6">
    <source>
        <dbReference type="Proteomes" id="UP000193907"/>
    </source>
</evidence>
<keyword evidence="5" id="KW-0808">Transferase</keyword>
<evidence type="ECO:0000259" key="2">
    <source>
        <dbReference type="Pfam" id="PF13581"/>
    </source>
</evidence>